<dbReference type="GO" id="GO:0016787">
    <property type="term" value="F:hydrolase activity"/>
    <property type="evidence" value="ECO:0007669"/>
    <property type="project" value="UniProtKB-KW"/>
</dbReference>
<dbReference type="KEGG" id="psti:SOO65_09825"/>
<dbReference type="Proteomes" id="UP001324634">
    <property type="component" value="Chromosome"/>
</dbReference>
<dbReference type="SUPFAM" id="SSF53474">
    <property type="entry name" value="alpha/beta-Hydrolases"/>
    <property type="match status" value="1"/>
</dbReference>
<reference evidence="2 3" key="1">
    <citation type="submission" date="2023-11" db="EMBL/GenBank/DDBJ databases">
        <title>Peredibacter starrii A3.12.</title>
        <authorList>
            <person name="Mitchell R.J."/>
        </authorList>
    </citation>
    <scope>NUCLEOTIDE SEQUENCE [LARGE SCALE GENOMIC DNA]</scope>
    <source>
        <strain evidence="2 3">A3.12</strain>
    </source>
</reference>
<sequence length="233" mass="26767">MDKSKPTLLFLHGALGTAQDMEPLMGLLREKGYATHSFNFSGHGQGAAEPTEFRIDLFARDLEKFLKDNQLKNPIVFGYSMGGYVALYHKANYEDSPIDRIFTYGTKFNWSEKAVSKELPMMNPDHLLEKFPNFAESLKQKHGDRWKQLLRSTAHMMQNLERLDGLTREDMSEIDVPVILILGDQDRMVTSEETHLTSSWLHHSQVKTISHSKHELERSNLKEIADLIVDNLH</sequence>
<proteinExistence type="predicted"/>
<dbReference type="Gene3D" id="3.40.50.1820">
    <property type="entry name" value="alpha/beta hydrolase"/>
    <property type="match status" value="1"/>
</dbReference>
<name>A0AAX4HVN4_9BACT</name>
<dbReference type="AlphaFoldDB" id="A0AAX4HVN4"/>
<dbReference type="PANTHER" id="PTHR43194:SF2">
    <property type="entry name" value="PEROXISOMAL MEMBRANE PROTEIN LPX1"/>
    <property type="match status" value="1"/>
</dbReference>
<dbReference type="PANTHER" id="PTHR43194">
    <property type="entry name" value="HYDROLASE ALPHA/BETA FOLD FAMILY"/>
    <property type="match status" value="1"/>
</dbReference>
<keyword evidence="3" id="KW-1185">Reference proteome</keyword>
<feature type="domain" description="AB hydrolase-1" evidence="1">
    <location>
        <begin position="6"/>
        <end position="115"/>
    </location>
</feature>
<accession>A0AAX4HVN4</accession>
<keyword evidence="2" id="KW-0378">Hydrolase</keyword>
<organism evidence="2 3">
    <name type="scientific">Peredibacter starrii</name>
    <dbReference type="NCBI Taxonomy" id="28202"/>
    <lineage>
        <taxon>Bacteria</taxon>
        <taxon>Pseudomonadati</taxon>
        <taxon>Bdellovibrionota</taxon>
        <taxon>Bacteriovoracia</taxon>
        <taxon>Bacteriovoracales</taxon>
        <taxon>Bacteriovoracaceae</taxon>
        <taxon>Peredibacter</taxon>
    </lineage>
</organism>
<dbReference type="InterPro" id="IPR050228">
    <property type="entry name" value="Carboxylesterase_BioH"/>
</dbReference>
<evidence type="ECO:0000259" key="1">
    <source>
        <dbReference type="Pfam" id="PF00561"/>
    </source>
</evidence>
<evidence type="ECO:0000313" key="2">
    <source>
        <dbReference type="EMBL" id="WPU67050.1"/>
    </source>
</evidence>
<dbReference type="RefSeq" id="WP_321399860.1">
    <property type="nucleotide sequence ID" value="NZ_CP139487.1"/>
</dbReference>
<gene>
    <name evidence="2" type="ORF">SOO65_09825</name>
</gene>
<protein>
    <submittedName>
        <fullName evidence="2">Alpha/beta hydrolase</fullName>
    </submittedName>
</protein>
<dbReference type="InterPro" id="IPR029058">
    <property type="entry name" value="AB_hydrolase_fold"/>
</dbReference>
<evidence type="ECO:0000313" key="3">
    <source>
        <dbReference type="Proteomes" id="UP001324634"/>
    </source>
</evidence>
<dbReference type="InterPro" id="IPR000073">
    <property type="entry name" value="AB_hydrolase_1"/>
</dbReference>
<dbReference type="EMBL" id="CP139487">
    <property type="protein sequence ID" value="WPU67050.1"/>
    <property type="molecule type" value="Genomic_DNA"/>
</dbReference>
<dbReference type="Pfam" id="PF00561">
    <property type="entry name" value="Abhydrolase_1"/>
    <property type="match status" value="1"/>
</dbReference>